<gene>
    <name evidence="1" type="ORF">R69776_07963</name>
</gene>
<keyword evidence="2" id="KW-1185">Reference proteome</keyword>
<evidence type="ECO:0000313" key="1">
    <source>
        <dbReference type="EMBL" id="CAE6860172.1"/>
    </source>
</evidence>
<reference evidence="1 2" key="1">
    <citation type="submission" date="2021-02" db="EMBL/GenBank/DDBJ databases">
        <authorList>
            <person name="Vanwijnsberghe S."/>
        </authorList>
    </citation>
    <scope>NUCLEOTIDE SEQUENCE [LARGE SCALE GENOMIC DNA]</scope>
    <source>
        <strain evidence="1 2">R-69776</strain>
    </source>
</reference>
<dbReference type="RefSeq" id="WP_234477240.1">
    <property type="nucleotide sequence ID" value="NZ_CAJNBH010000050.1"/>
</dbReference>
<dbReference type="EMBL" id="CAJNBH010000050">
    <property type="protein sequence ID" value="CAE6860172.1"/>
    <property type="molecule type" value="Genomic_DNA"/>
</dbReference>
<evidence type="ECO:0000313" key="2">
    <source>
        <dbReference type="Proteomes" id="UP000673821"/>
    </source>
</evidence>
<organism evidence="1 2">
    <name type="scientific">Paraburkholderia nemoris</name>
    <dbReference type="NCBI Taxonomy" id="2793076"/>
    <lineage>
        <taxon>Bacteria</taxon>
        <taxon>Pseudomonadati</taxon>
        <taxon>Pseudomonadota</taxon>
        <taxon>Betaproteobacteria</taxon>
        <taxon>Burkholderiales</taxon>
        <taxon>Burkholderiaceae</taxon>
        <taxon>Paraburkholderia</taxon>
    </lineage>
</organism>
<dbReference type="Proteomes" id="UP000673821">
    <property type="component" value="Unassembled WGS sequence"/>
</dbReference>
<comment type="caution">
    <text evidence="1">The sequence shown here is derived from an EMBL/GenBank/DDBJ whole genome shotgun (WGS) entry which is preliminary data.</text>
</comment>
<accession>A0ABN7N7X6</accession>
<proteinExistence type="predicted"/>
<protein>
    <submittedName>
        <fullName evidence="1">Uncharacterized protein</fullName>
    </submittedName>
</protein>
<name>A0ABN7N7X6_9BURK</name>
<sequence>MLDEKASTVARRIKDSNTTGPFADAFRRIQATEGNALRAEADSFHATPYGHCLNSFTVDRCPKHFECYVDCPTSRQPICRRIGRI</sequence>